<dbReference type="GO" id="GO:0005886">
    <property type="term" value="C:plasma membrane"/>
    <property type="evidence" value="ECO:0007669"/>
    <property type="project" value="UniProtKB-SubCell"/>
</dbReference>
<reference evidence="25" key="1">
    <citation type="submission" date="2025-08" db="UniProtKB">
        <authorList>
            <consortium name="Ensembl"/>
        </authorList>
    </citation>
    <scope>IDENTIFICATION</scope>
</reference>
<dbReference type="Proteomes" id="UP000472277">
    <property type="component" value="Chromosome 12"/>
</dbReference>
<feature type="region of interest" description="Disordered" evidence="22">
    <location>
        <begin position="626"/>
        <end position="659"/>
    </location>
</feature>
<comment type="function">
    <text evidence="18">Serine/threonine-protein kinase. Involved in the specific phosphorylation of microtubule-associated proteins for MAP2 and MAP4. Phosphorylates the microtubule-associated protein MAPT/TAU. Phosphorylates CDC25C on 'Ser-216'. Regulates localization and activity of some histone deacetylases by mediating phosphorylation of HDAC7, promoting subsequent interaction between HDAC7 and 14-3-3 and export from the nucleus. Regulates localization and activity of MITF by mediating its phosphorylation, promoting subsequent interaction between MITF and 14-3-3 and retention in the cytosol. Negatively regulates the Hippo signaling pathway and antagonizes the phosphorylation of LATS1. Cooperates with DLG5 to inhibit the kinase activity of STK3/MST2 toward LATS1. Phosphorylates PKP2 and KSR1.</text>
</comment>
<keyword evidence="9" id="KW-0597">Phosphoprotein</keyword>
<keyword evidence="11 21" id="KW-0547">Nucleotide-binding</keyword>
<dbReference type="FunFam" id="1.10.510.10:FF:001032">
    <property type="entry name" value="KP78b, isoform A"/>
    <property type="match status" value="1"/>
</dbReference>
<keyword evidence="15" id="KW-0966">Cell projection</keyword>
<dbReference type="Gene3D" id="3.30.200.20">
    <property type="entry name" value="Phosphorylase Kinase, domain 1"/>
    <property type="match status" value="1"/>
</dbReference>
<dbReference type="SUPFAM" id="SSF56112">
    <property type="entry name" value="Protein kinase-like (PK-like)"/>
    <property type="match status" value="1"/>
</dbReference>
<evidence type="ECO:0000256" key="6">
    <source>
        <dbReference type="ARBA" id="ARBA00022475"/>
    </source>
</evidence>
<feature type="region of interest" description="Disordered" evidence="22">
    <location>
        <begin position="315"/>
        <end position="339"/>
    </location>
</feature>
<feature type="compositionally biased region" description="Polar residues" evidence="22">
    <location>
        <begin position="555"/>
        <end position="574"/>
    </location>
</feature>
<dbReference type="Gene3D" id="1.10.510.10">
    <property type="entry name" value="Transferase(Phosphotransferase) domain 1"/>
    <property type="match status" value="1"/>
</dbReference>
<dbReference type="GeneTree" id="ENSGT00940000155031"/>
<proteinExistence type="inferred from homology"/>
<feature type="compositionally biased region" description="Basic and acidic residues" evidence="22">
    <location>
        <begin position="432"/>
        <end position="445"/>
    </location>
</feature>
<dbReference type="InterPro" id="IPR001772">
    <property type="entry name" value="KA1_dom"/>
</dbReference>
<evidence type="ECO:0000256" key="4">
    <source>
        <dbReference type="ARBA" id="ARBA00006234"/>
    </source>
</evidence>
<evidence type="ECO:0000256" key="14">
    <source>
        <dbReference type="ARBA" id="ARBA00023136"/>
    </source>
</evidence>
<reference evidence="25" key="2">
    <citation type="submission" date="2025-09" db="UniProtKB">
        <authorList>
            <consortium name="Ensembl"/>
        </authorList>
    </citation>
    <scope>IDENTIFICATION</scope>
</reference>
<dbReference type="EC" id="2.7.11.1" evidence="5"/>
<evidence type="ECO:0000256" key="15">
    <source>
        <dbReference type="ARBA" id="ARBA00023273"/>
    </source>
</evidence>
<keyword evidence="13 21" id="KW-0067">ATP-binding</keyword>
<feature type="compositionally biased region" description="Polar residues" evidence="22">
    <location>
        <begin position="517"/>
        <end position="546"/>
    </location>
</feature>
<dbReference type="GO" id="GO:0035556">
    <property type="term" value="P:intracellular signal transduction"/>
    <property type="evidence" value="ECO:0007669"/>
    <property type="project" value="TreeGrafter"/>
</dbReference>
<comment type="similarity">
    <text evidence="4">Belongs to the protein kinase superfamily. CAMK Ser/Thr protein kinase family. SNF1 subfamily.</text>
</comment>
<feature type="binding site" evidence="21">
    <location>
        <position position="82"/>
    </location>
    <ligand>
        <name>ATP</name>
        <dbReference type="ChEBI" id="CHEBI:30616"/>
    </ligand>
</feature>
<dbReference type="InterPro" id="IPR015940">
    <property type="entry name" value="UBA"/>
</dbReference>
<feature type="compositionally biased region" description="Low complexity" evidence="22">
    <location>
        <begin position="639"/>
        <end position="654"/>
    </location>
</feature>
<dbReference type="FunFam" id="1.10.8.10:FF:000005">
    <property type="entry name" value="Non-specific serine/threonine protein kinase"/>
    <property type="match status" value="1"/>
</dbReference>
<evidence type="ECO:0000256" key="18">
    <source>
        <dbReference type="ARBA" id="ARBA00054424"/>
    </source>
</evidence>
<evidence type="ECO:0000256" key="8">
    <source>
        <dbReference type="ARBA" id="ARBA00022527"/>
    </source>
</evidence>
<evidence type="ECO:0000256" key="3">
    <source>
        <dbReference type="ARBA" id="ARBA00004496"/>
    </source>
</evidence>
<sequence length="758" mass="84651">MSTRTVTRTALLTIEHSSNQSPSESKAGGRPNMPRCRNSVPTTADEQPHIGNYRLLKTIGKGNFAKVKLARHVLTGKEVAVKIIDKTQLNSSSLQKLFREVRIMKLLNHPNIVKLFEVIETEKTLYLIMEYASGGEVFDYLVAHGRMKEKEARAKFRQIVSAVQYCHQKCIVHRDLKAENLLLDADMNIKIADFGFSNEFTMGNKLDTFCGSPPYAAPELFQGKKYDGPEVDVWSLGVILYTLVSGSLPFDGQNLKELRERVLRGKYRIPFYMSTDCENLLKKFLILNPTKRGSLEQIMKDRWMNVGHEEEELKPFIEPQPDYKDPKRTGQNPDRAGGWKRDIMLQMGYSAEEIQDSLVNQKYNEVMATYLLLDYRNTEMDECISLSMKSRPGSDLTNSNAQSPSHKVQRSTSSNLKPRRATDAGSSASKRSQGDNKHTAEDYGRKGSGTGSSTKVPPSPLASADRKRSTPTPSTNSILSTGTSRSRNSPVPERATLGVQNGKDSTAPQRVPVASPSAHNIGSSTATDRSNFPRNVTSRSTFSAGQQRAARDQHTSTYNGPPSSPSLSYGNSQARRAGGTGIFRKFTSKFVRRNLTFRFPRSPYEGEGRDEASRPMLTTAEKLEKVTLGSAGDENKDFLSSTSTVPSTPTSSLTSKDHKPRSLRFTWSMKTTSSMEPNEMMKEIRKVLDSNSCEYELRERYMLLCVSGNPALDDFVQWEMEVCKLPRLSLNGVRFKRISGTSIAFKNIASKVANELKL</sequence>
<evidence type="ECO:0000256" key="21">
    <source>
        <dbReference type="PROSITE-ProRule" id="PRU10141"/>
    </source>
</evidence>
<keyword evidence="14" id="KW-0472">Membrane</keyword>
<dbReference type="PROSITE" id="PS50011">
    <property type="entry name" value="PROTEIN_KINASE_DOM"/>
    <property type="match status" value="1"/>
</dbReference>
<dbReference type="Pfam" id="PF02149">
    <property type="entry name" value="KA1"/>
    <property type="match status" value="1"/>
</dbReference>
<feature type="compositionally biased region" description="Basic and acidic residues" evidence="22">
    <location>
        <begin position="315"/>
        <end position="328"/>
    </location>
</feature>
<dbReference type="Ensembl" id="ENSSTUT00000076538.1">
    <property type="protein sequence ID" value="ENSSTUP00000072124.1"/>
    <property type="gene ID" value="ENSSTUG00000027524.1"/>
</dbReference>
<evidence type="ECO:0000259" key="24">
    <source>
        <dbReference type="PROSITE" id="PS50032"/>
    </source>
</evidence>
<dbReference type="GO" id="GO:0030425">
    <property type="term" value="C:dendrite"/>
    <property type="evidence" value="ECO:0007669"/>
    <property type="project" value="UniProtKB-SubCell"/>
</dbReference>
<feature type="compositionally biased region" description="Polar residues" evidence="22">
    <location>
        <begin position="498"/>
        <end position="508"/>
    </location>
</feature>
<keyword evidence="26" id="KW-1185">Reference proteome</keyword>
<dbReference type="SMART" id="SM00165">
    <property type="entry name" value="UBA"/>
    <property type="match status" value="1"/>
</dbReference>
<dbReference type="PANTHER" id="PTHR24346">
    <property type="entry name" value="MAP/MICROTUBULE AFFINITY-REGULATING KINASE"/>
    <property type="match status" value="1"/>
</dbReference>
<dbReference type="FunFam" id="3.30.310.80:FF:000001">
    <property type="entry name" value="Non-specific serine/threonine protein kinase"/>
    <property type="match status" value="1"/>
</dbReference>
<dbReference type="PROSITE" id="PS00107">
    <property type="entry name" value="PROTEIN_KINASE_ATP"/>
    <property type="match status" value="1"/>
</dbReference>
<dbReference type="GO" id="GO:0005524">
    <property type="term" value="F:ATP binding"/>
    <property type="evidence" value="ECO:0007669"/>
    <property type="project" value="UniProtKB-UniRule"/>
</dbReference>
<evidence type="ECO:0000256" key="12">
    <source>
        <dbReference type="ARBA" id="ARBA00022777"/>
    </source>
</evidence>
<dbReference type="PROSITE" id="PS00108">
    <property type="entry name" value="PROTEIN_KINASE_ST"/>
    <property type="match status" value="1"/>
</dbReference>
<dbReference type="PANTHER" id="PTHR24346:SF56">
    <property type="entry name" value="SERINE_THREONINE-PROTEIN KINASE MARK2"/>
    <property type="match status" value="1"/>
</dbReference>
<evidence type="ECO:0000256" key="9">
    <source>
        <dbReference type="ARBA" id="ARBA00022553"/>
    </source>
</evidence>
<evidence type="ECO:0000256" key="11">
    <source>
        <dbReference type="ARBA" id="ARBA00022741"/>
    </source>
</evidence>
<dbReference type="AlphaFoldDB" id="A0A674BL08"/>
<comment type="subunit">
    <text evidence="19">Interacts with MAPT/TAU. Interacts with DLG5 (via coiled-coil domain). Interacts with STK3/MST2 and STK4/MST1 in the presence of DLG5. Interacts with YWHAB, YWHAG, YWHAQ and YWHAZ. Interacts with PKP2 (via N-terminus). Interacts with CDC25C. Interacts with KSR1.</text>
</comment>
<evidence type="ECO:0000256" key="1">
    <source>
        <dbReference type="ARBA" id="ARBA00004236"/>
    </source>
</evidence>
<gene>
    <name evidence="25" type="primary">MARK2</name>
    <name evidence="25" type="synonym">LOC115204268</name>
</gene>
<dbReference type="InterPro" id="IPR011009">
    <property type="entry name" value="Kinase-like_dom_sf"/>
</dbReference>
<feature type="region of interest" description="Disordered" evidence="22">
    <location>
        <begin position="16"/>
        <end position="47"/>
    </location>
</feature>
<dbReference type="Gene3D" id="3.30.310.80">
    <property type="entry name" value="Kinase associated domain 1, KA1"/>
    <property type="match status" value="1"/>
</dbReference>
<comment type="subcellular location">
    <subcellularLocation>
        <location evidence="1">Cell membrane</location>
    </subcellularLocation>
    <subcellularLocation>
        <location evidence="2">Cell projection</location>
        <location evidence="2">Dendrite</location>
    </subcellularLocation>
    <subcellularLocation>
        <location evidence="3">Cytoplasm</location>
    </subcellularLocation>
</comment>
<evidence type="ECO:0000256" key="5">
    <source>
        <dbReference type="ARBA" id="ARBA00012513"/>
    </source>
</evidence>
<dbReference type="PROSITE" id="PS50032">
    <property type="entry name" value="KA1"/>
    <property type="match status" value="1"/>
</dbReference>
<dbReference type="GO" id="GO:0005737">
    <property type="term" value="C:cytoplasm"/>
    <property type="evidence" value="ECO:0007669"/>
    <property type="project" value="UniProtKB-SubCell"/>
</dbReference>
<evidence type="ECO:0000256" key="16">
    <source>
        <dbReference type="ARBA" id="ARBA00047899"/>
    </source>
</evidence>
<feature type="domain" description="Protein kinase" evidence="23">
    <location>
        <begin position="53"/>
        <end position="304"/>
    </location>
</feature>
<evidence type="ECO:0000256" key="2">
    <source>
        <dbReference type="ARBA" id="ARBA00004279"/>
    </source>
</evidence>
<dbReference type="InterPro" id="IPR028375">
    <property type="entry name" value="KA1/Ssp2_C"/>
</dbReference>
<evidence type="ECO:0000256" key="20">
    <source>
        <dbReference type="ARBA" id="ARBA00071529"/>
    </source>
</evidence>
<dbReference type="Gene3D" id="1.10.8.10">
    <property type="entry name" value="DNA helicase RuvA subunit, C-terminal domain"/>
    <property type="match status" value="1"/>
</dbReference>
<dbReference type="GO" id="GO:0000226">
    <property type="term" value="P:microtubule cytoskeleton organization"/>
    <property type="evidence" value="ECO:0007669"/>
    <property type="project" value="TreeGrafter"/>
</dbReference>
<dbReference type="SUPFAM" id="SSF103243">
    <property type="entry name" value="KA1-like"/>
    <property type="match status" value="1"/>
</dbReference>
<evidence type="ECO:0000256" key="22">
    <source>
        <dbReference type="SAM" id="MobiDB-lite"/>
    </source>
</evidence>
<dbReference type="SMART" id="SM00220">
    <property type="entry name" value="S_TKc"/>
    <property type="match status" value="1"/>
</dbReference>
<dbReference type="Pfam" id="PF00627">
    <property type="entry name" value="UBA"/>
    <property type="match status" value="1"/>
</dbReference>
<dbReference type="CDD" id="cd14072">
    <property type="entry name" value="STKc_MARK"/>
    <property type="match status" value="1"/>
</dbReference>
<dbReference type="InterPro" id="IPR008271">
    <property type="entry name" value="Ser/Thr_kinase_AS"/>
</dbReference>
<protein>
    <recommendedName>
        <fullName evidence="20">MAP/microtubule affinity-regulating kinase 3</fullName>
        <ecNumber evidence="5">2.7.11.1</ecNumber>
    </recommendedName>
</protein>
<feature type="domain" description="KA1" evidence="24">
    <location>
        <begin position="709"/>
        <end position="758"/>
    </location>
</feature>
<keyword evidence="7" id="KW-0963">Cytoplasm</keyword>
<feature type="region of interest" description="Disordered" evidence="22">
    <location>
        <begin position="389"/>
        <end position="576"/>
    </location>
</feature>
<dbReference type="InterPro" id="IPR000719">
    <property type="entry name" value="Prot_kinase_dom"/>
</dbReference>
<keyword evidence="6" id="KW-1003">Cell membrane</keyword>
<evidence type="ECO:0000313" key="25">
    <source>
        <dbReference type="Ensembl" id="ENSSTUP00000072124.1"/>
    </source>
</evidence>
<evidence type="ECO:0000256" key="17">
    <source>
        <dbReference type="ARBA" id="ARBA00048679"/>
    </source>
</evidence>
<dbReference type="GO" id="GO:0050321">
    <property type="term" value="F:tau-protein kinase activity"/>
    <property type="evidence" value="ECO:0007669"/>
    <property type="project" value="TreeGrafter"/>
</dbReference>
<evidence type="ECO:0000256" key="19">
    <source>
        <dbReference type="ARBA" id="ARBA00063680"/>
    </source>
</evidence>
<name>A0A674BL08_SALTR</name>
<organism evidence="25 26">
    <name type="scientific">Salmo trutta</name>
    <name type="common">Brown trout</name>
    <dbReference type="NCBI Taxonomy" id="8032"/>
    <lineage>
        <taxon>Eukaryota</taxon>
        <taxon>Metazoa</taxon>
        <taxon>Chordata</taxon>
        <taxon>Craniata</taxon>
        <taxon>Vertebrata</taxon>
        <taxon>Euteleostomi</taxon>
        <taxon>Actinopterygii</taxon>
        <taxon>Neopterygii</taxon>
        <taxon>Teleostei</taxon>
        <taxon>Protacanthopterygii</taxon>
        <taxon>Salmoniformes</taxon>
        <taxon>Salmonidae</taxon>
        <taxon>Salmoninae</taxon>
        <taxon>Salmo</taxon>
    </lineage>
</organism>
<keyword evidence="8" id="KW-0723">Serine/threonine-protein kinase</keyword>
<keyword evidence="10" id="KW-0808">Transferase</keyword>
<accession>A0A674BL08</accession>
<dbReference type="CDD" id="cd14406">
    <property type="entry name" value="UBA_MARK2"/>
    <property type="match status" value="1"/>
</dbReference>
<keyword evidence="12" id="KW-0418">Kinase</keyword>
<evidence type="ECO:0000259" key="23">
    <source>
        <dbReference type="PROSITE" id="PS50011"/>
    </source>
</evidence>
<dbReference type="FunFam" id="3.30.200.20:FF:000003">
    <property type="entry name" value="Non-specific serine/threonine protein kinase"/>
    <property type="match status" value="1"/>
</dbReference>
<comment type="catalytic activity">
    <reaction evidence="17">
        <text>L-seryl-[protein] + ATP = O-phospho-L-seryl-[protein] + ADP + H(+)</text>
        <dbReference type="Rhea" id="RHEA:17989"/>
        <dbReference type="Rhea" id="RHEA-COMP:9863"/>
        <dbReference type="Rhea" id="RHEA-COMP:11604"/>
        <dbReference type="ChEBI" id="CHEBI:15378"/>
        <dbReference type="ChEBI" id="CHEBI:29999"/>
        <dbReference type="ChEBI" id="CHEBI:30616"/>
        <dbReference type="ChEBI" id="CHEBI:83421"/>
        <dbReference type="ChEBI" id="CHEBI:456216"/>
        <dbReference type="EC" id="2.7.11.1"/>
    </reaction>
</comment>
<evidence type="ECO:0000256" key="13">
    <source>
        <dbReference type="ARBA" id="ARBA00022840"/>
    </source>
</evidence>
<comment type="catalytic activity">
    <reaction evidence="16">
        <text>L-threonyl-[protein] + ATP = O-phospho-L-threonyl-[protein] + ADP + H(+)</text>
        <dbReference type="Rhea" id="RHEA:46608"/>
        <dbReference type="Rhea" id="RHEA-COMP:11060"/>
        <dbReference type="Rhea" id="RHEA-COMP:11605"/>
        <dbReference type="ChEBI" id="CHEBI:15378"/>
        <dbReference type="ChEBI" id="CHEBI:30013"/>
        <dbReference type="ChEBI" id="CHEBI:30616"/>
        <dbReference type="ChEBI" id="CHEBI:61977"/>
        <dbReference type="ChEBI" id="CHEBI:456216"/>
        <dbReference type="EC" id="2.7.11.1"/>
    </reaction>
</comment>
<dbReference type="InterPro" id="IPR049508">
    <property type="entry name" value="MARK1-4_cat"/>
</dbReference>
<feature type="compositionally biased region" description="Polar residues" evidence="22">
    <location>
        <begin position="470"/>
        <end position="489"/>
    </location>
</feature>
<evidence type="ECO:0000256" key="7">
    <source>
        <dbReference type="ARBA" id="ARBA00022490"/>
    </source>
</evidence>
<dbReference type="Pfam" id="PF00069">
    <property type="entry name" value="Pkinase"/>
    <property type="match status" value="1"/>
</dbReference>
<evidence type="ECO:0000256" key="10">
    <source>
        <dbReference type="ARBA" id="ARBA00022679"/>
    </source>
</evidence>
<dbReference type="InterPro" id="IPR017441">
    <property type="entry name" value="Protein_kinase_ATP_BS"/>
</dbReference>
<feature type="compositionally biased region" description="Polar residues" evidence="22">
    <location>
        <begin position="395"/>
        <end position="416"/>
    </location>
</feature>
<evidence type="ECO:0000313" key="26">
    <source>
        <dbReference type="Proteomes" id="UP000472277"/>
    </source>
</evidence>